<feature type="region of interest" description="Disordered" evidence="1">
    <location>
        <begin position="623"/>
        <end position="649"/>
    </location>
</feature>
<protein>
    <submittedName>
        <fullName evidence="2">Uncharacterized protein</fullName>
    </submittedName>
</protein>
<proteinExistence type="predicted"/>
<feature type="compositionally biased region" description="Basic and acidic residues" evidence="1">
    <location>
        <begin position="749"/>
        <end position="760"/>
    </location>
</feature>
<feature type="compositionally biased region" description="Polar residues" evidence="1">
    <location>
        <begin position="231"/>
        <end position="244"/>
    </location>
</feature>
<name>A0A8H5K6Q0_9HYPO</name>
<gene>
    <name evidence="2" type="ORF">FPHYL_3954</name>
</gene>
<evidence type="ECO:0000313" key="3">
    <source>
        <dbReference type="Proteomes" id="UP000582016"/>
    </source>
</evidence>
<comment type="caution">
    <text evidence="2">The sequence shown here is derived from an EMBL/GenBank/DDBJ whole genome shotgun (WGS) entry which is preliminary data.</text>
</comment>
<feature type="region of interest" description="Disordered" evidence="1">
    <location>
        <begin position="135"/>
        <end position="174"/>
    </location>
</feature>
<feature type="compositionally biased region" description="Polar residues" evidence="1">
    <location>
        <begin position="634"/>
        <end position="649"/>
    </location>
</feature>
<dbReference type="AlphaFoldDB" id="A0A8H5K6Q0"/>
<dbReference type="OrthoDB" id="4835412at2759"/>
<sequence>MSAVIEAAITKTEALRTLVEQWTLEISEIKSPEKEYTEKRQALLSNYHNELRQVPQNSDDPNEFSRRSDAILQLAGEINELEIQFQTSVSLLEQQFGERLEAANKRLACGLFQGLGNTLWDHSVSTVLNQCLRPKTPINNGCSAEEESTVVPEARTDPYTEPDVTIEAPTGLDADQSQISLPVVSCSKHQDRGLAQTPSFGEIRASAPGETLSQHQSAAHQKPPAHERDSASQSNLVTEGQGLTSPLAAQAPTPSPTTESSRLSDNVVDLQEKPNSIAIPASETNLDQNGGTVRCDMWQTSQTQNESALSAKEVENQCNASPGQEPTDSLVVHLRAPLKRLQPEASNRKQKRQKLPIACPEIPEERVIDFDQVFQDGNAQTKYIIVQHPPEFGHWYILECKEHNKHFYKDPIRGASRHLMGQKHRLSGEHSFAVKMLGIRVLHCNEKLAAKNNRLTRQSFPQVVIPRNQAREDQTQNVELLPVVGEIYAAKFPKQSHTYAVLVLPWTAFDHFSYMKQLLRDTPSCYLFDKAVDKYPRGWARDYEDGGRRVKDRVYPVVYFHKENFPQQCDIGWVPLTSFKVYDPEHTGVVCSKIVDRYLQNKDPRLAANHGCSPHNSIIIPDGDEGGDADMGSYTEQGNGEMSGNASRNENSLRLKDEQVGQPQIENCTVDPRALYASASQGNGVDVSQSHIHTQDPCTTSGPTARIEYPFVSGGSEDMGSVVSRTTSQAATLTSKQPIDSIVELEEIHAESTNSDRPDPQRLNVHSLHSLRPPQNEDTEAVEAETREALLALGPDISSHIRWCDEVS</sequence>
<organism evidence="2 3">
    <name type="scientific">Fusarium phyllophilum</name>
    <dbReference type="NCBI Taxonomy" id="47803"/>
    <lineage>
        <taxon>Eukaryota</taxon>
        <taxon>Fungi</taxon>
        <taxon>Dikarya</taxon>
        <taxon>Ascomycota</taxon>
        <taxon>Pezizomycotina</taxon>
        <taxon>Sordariomycetes</taxon>
        <taxon>Hypocreomycetidae</taxon>
        <taxon>Hypocreales</taxon>
        <taxon>Nectriaceae</taxon>
        <taxon>Fusarium</taxon>
        <taxon>Fusarium fujikuroi species complex</taxon>
    </lineage>
</organism>
<accession>A0A8H5K6Q0</accession>
<keyword evidence="3" id="KW-1185">Reference proteome</keyword>
<evidence type="ECO:0000256" key="1">
    <source>
        <dbReference type="SAM" id="MobiDB-lite"/>
    </source>
</evidence>
<feature type="region of interest" description="Disordered" evidence="1">
    <location>
        <begin position="208"/>
        <end position="264"/>
    </location>
</feature>
<feature type="region of interest" description="Disordered" evidence="1">
    <location>
        <begin position="749"/>
        <end position="779"/>
    </location>
</feature>
<dbReference type="EMBL" id="JAAOAQ010000123">
    <property type="protein sequence ID" value="KAF5566041.1"/>
    <property type="molecule type" value="Genomic_DNA"/>
</dbReference>
<reference evidence="2 3" key="1">
    <citation type="submission" date="2020-05" db="EMBL/GenBank/DDBJ databases">
        <title>Identification and distribution of gene clusters putatively required for synthesis of sphingolipid metabolism inhibitors in phylogenetically diverse species of the filamentous fungus Fusarium.</title>
        <authorList>
            <person name="Kim H.-S."/>
            <person name="Busman M."/>
            <person name="Brown D.W."/>
            <person name="Divon H."/>
            <person name="Uhlig S."/>
            <person name="Proctor R.H."/>
        </authorList>
    </citation>
    <scope>NUCLEOTIDE SEQUENCE [LARGE SCALE GENOMIC DNA]</scope>
    <source>
        <strain evidence="2 3">NRRL 13617</strain>
    </source>
</reference>
<evidence type="ECO:0000313" key="2">
    <source>
        <dbReference type="EMBL" id="KAF5566041.1"/>
    </source>
</evidence>
<dbReference type="Proteomes" id="UP000582016">
    <property type="component" value="Unassembled WGS sequence"/>
</dbReference>